<comment type="caution">
    <text evidence="5">The sequence shown here is derived from an EMBL/GenBank/DDBJ whole genome shotgun (WGS) entry which is preliminary data.</text>
</comment>
<keyword evidence="3" id="KW-0812">Transmembrane</keyword>
<reference evidence="5 6" key="1">
    <citation type="journal article" date="2010" name="J. Bacteriol.">
        <title>Genome sequences of Oceanicola granulosus HTCC2516(T) and Oceanicola batsensis HTCC2597(TDelta).</title>
        <authorList>
            <person name="Thrash J.C."/>
            <person name="Cho J.C."/>
            <person name="Vergin K.L."/>
            <person name="Giovannoni S.J."/>
        </authorList>
    </citation>
    <scope>NUCLEOTIDE SEQUENCE [LARGE SCALE GENOMIC DNA]</scope>
    <source>
        <strain evidence="6">ATCC BAA-861 / DSM 15982 / KCTC 12143 / HTCC2516</strain>
    </source>
</reference>
<dbReference type="GO" id="GO:0005886">
    <property type="term" value="C:plasma membrane"/>
    <property type="evidence" value="ECO:0007669"/>
    <property type="project" value="TreeGrafter"/>
</dbReference>
<evidence type="ECO:0000256" key="1">
    <source>
        <dbReference type="SAM" id="Coils"/>
    </source>
</evidence>
<dbReference type="Pfam" id="PF13807">
    <property type="entry name" value="GNVR"/>
    <property type="match status" value="1"/>
</dbReference>
<dbReference type="HOGENOM" id="CLU_384428_0_0_5"/>
<sequence length="719" mass="77510">MTNSWDMPADTGADGRRQTPAGPSLLALAWMYKLPILLAALVAAVATYLALTTVAPTYTARTQVLLNPATTSALEATPAAAEPRLTPAAAQSTVILMESTDVLRAVAEALALEDRPDFNPALRDPAPLDELKERVREAIASVVSPGTETEAAPIAAGDPLAGVLRELRRAVDVRVVGESAIVEVRASARSPSLAAAIADAVAETYIEQELAGKYDSGARATEWLEERTGQLRETLLAADERVTDFRREQLSEGGQSVASLEPRLEELTAQVTRLTAERADLAARRDEVVRLAEEGNYMSLVPLLDIPSISALHAEYIAADSEYVDLQARFGDSPAVTSQRQLRDGLAARLEAEVQNVRAGLDVRLDLTTQRLAAAEDALAEMRRDLLARQQAELRLAELEREAEASRQVYNRFLVRLTEMRESSQFQTPSARIVSRAEVPVAPAAPQKSRMAAVAGMGGGALVLLLLALLRDNQPRVRDADEAAEIAGVDAVQQIPALRGGDASPFALLHRTRARPDSVESESVHRLRYRLRARDPAMPNVVFVTSPRGVPGKSGLCLALAESFAQSGASTALVNIDEQAEDLVTLEGSVAMQDMPFKFIDYTEHTLRGLSEGGGEPAGDLAHRLRVLKRRDVIIINGPSVLRSTDALEVSEMAGRVLLVCNWNETPSHLLRQSVDALRSAGARVDAVAIDRVPRRSMKRTPPLPHAPRSPKAIPPPVA</sequence>
<keyword evidence="3" id="KW-1133">Transmembrane helix</keyword>
<evidence type="ECO:0000313" key="6">
    <source>
        <dbReference type="Proteomes" id="UP000003635"/>
    </source>
</evidence>
<evidence type="ECO:0000259" key="4">
    <source>
        <dbReference type="Pfam" id="PF13807"/>
    </source>
</evidence>
<organism evidence="5 6">
    <name type="scientific">Oceanicola granulosus (strain ATCC BAA-861 / DSM 15982 / KCTC 12143 / HTCC2516)</name>
    <dbReference type="NCBI Taxonomy" id="314256"/>
    <lineage>
        <taxon>Bacteria</taxon>
        <taxon>Pseudomonadati</taxon>
        <taxon>Pseudomonadota</taxon>
        <taxon>Alphaproteobacteria</taxon>
        <taxon>Rhodobacterales</taxon>
        <taxon>Roseobacteraceae</taxon>
        <taxon>Oceanicola</taxon>
    </lineage>
</organism>
<keyword evidence="3" id="KW-0472">Membrane</keyword>
<dbReference type="RefSeq" id="WP_007256518.1">
    <property type="nucleotide sequence ID" value="NZ_CH724108.1"/>
</dbReference>
<feature type="coiled-coil region" evidence="1">
    <location>
        <begin position="365"/>
        <end position="416"/>
    </location>
</feature>
<feature type="domain" description="Tyrosine-protein kinase G-rich" evidence="4">
    <location>
        <begin position="390"/>
        <end position="465"/>
    </location>
</feature>
<keyword evidence="1" id="KW-0175">Coiled coil</keyword>
<dbReference type="Gene3D" id="3.40.50.300">
    <property type="entry name" value="P-loop containing nucleotide triphosphate hydrolases"/>
    <property type="match status" value="2"/>
</dbReference>
<dbReference type="Proteomes" id="UP000003635">
    <property type="component" value="Unassembled WGS sequence"/>
</dbReference>
<gene>
    <name evidence="5" type="ORF">OG2516_15015</name>
</gene>
<proteinExistence type="predicted"/>
<keyword evidence="6" id="KW-1185">Reference proteome</keyword>
<evidence type="ECO:0000313" key="5">
    <source>
        <dbReference type="EMBL" id="EAR51196.1"/>
    </source>
</evidence>
<dbReference type="InterPro" id="IPR027417">
    <property type="entry name" value="P-loop_NTPase"/>
</dbReference>
<name>Q2CER2_OCEGH</name>
<evidence type="ECO:0000256" key="2">
    <source>
        <dbReference type="SAM" id="MobiDB-lite"/>
    </source>
</evidence>
<dbReference type="AlphaFoldDB" id="Q2CER2"/>
<evidence type="ECO:0000256" key="3">
    <source>
        <dbReference type="SAM" id="Phobius"/>
    </source>
</evidence>
<accession>Q2CER2</accession>
<dbReference type="PANTHER" id="PTHR32309:SF13">
    <property type="entry name" value="FERRIC ENTEROBACTIN TRANSPORT PROTEIN FEPE"/>
    <property type="match status" value="1"/>
</dbReference>
<dbReference type="EMBL" id="AAOT01000016">
    <property type="protein sequence ID" value="EAR51196.1"/>
    <property type="molecule type" value="Genomic_DNA"/>
</dbReference>
<dbReference type="SUPFAM" id="SSF52540">
    <property type="entry name" value="P-loop containing nucleoside triphosphate hydrolases"/>
    <property type="match status" value="1"/>
</dbReference>
<feature type="transmembrane region" description="Helical" evidence="3">
    <location>
        <begin position="25"/>
        <end position="51"/>
    </location>
</feature>
<feature type="compositionally biased region" description="Pro residues" evidence="2">
    <location>
        <begin position="702"/>
        <end position="719"/>
    </location>
</feature>
<protein>
    <recommendedName>
        <fullName evidence="4">Tyrosine-protein kinase G-rich domain-containing protein</fullName>
    </recommendedName>
</protein>
<dbReference type="InterPro" id="IPR050445">
    <property type="entry name" value="Bact_polysacc_biosynth/exp"/>
</dbReference>
<dbReference type="PANTHER" id="PTHR32309">
    <property type="entry name" value="TYROSINE-PROTEIN KINASE"/>
    <property type="match status" value="1"/>
</dbReference>
<dbReference type="STRING" id="314256.OG2516_15015"/>
<dbReference type="GO" id="GO:0004713">
    <property type="term" value="F:protein tyrosine kinase activity"/>
    <property type="evidence" value="ECO:0007669"/>
    <property type="project" value="TreeGrafter"/>
</dbReference>
<dbReference type="eggNOG" id="COG3206">
    <property type="taxonomic scope" value="Bacteria"/>
</dbReference>
<feature type="region of interest" description="Disordered" evidence="2">
    <location>
        <begin position="693"/>
        <end position="719"/>
    </location>
</feature>
<dbReference type="InterPro" id="IPR032807">
    <property type="entry name" value="GNVR"/>
</dbReference>